<sequence>MASSNTRRSSSSYSDSGISVSTAGTTVNQRYACYWTNQCQGHHELDQCQDRRNQLRENNETLLLFASKLVKEPGQHDRQLLLTFPSSNPCRRDEHQIQVAERALKTITNENEILSSLRSRLKRFLFVDARSIYPLYLTNEQADILTEKFSPNDEVTSLHWFRLSTVLSQLPEWNNYLTREPIGKELAQVRHDDLSGIRLSEENEAGTLWSVTAFCLMCIRNHVGFEEFLKL</sequence>
<accession>A0A814YP92</accession>
<gene>
    <name evidence="2" type="ORF">IZO911_LOCUS30329</name>
</gene>
<evidence type="ECO:0000313" key="3">
    <source>
        <dbReference type="Proteomes" id="UP000663860"/>
    </source>
</evidence>
<dbReference type="EMBL" id="CAJNOE010000471">
    <property type="protein sequence ID" value="CAF1232412.1"/>
    <property type="molecule type" value="Genomic_DNA"/>
</dbReference>
<dbReference type="AlphaFoldDB" id="A0A814YP92"/>
<evidence type="ECO:0000256" key="1">
    <source>
        <dbReference type="SAM" id="MobiDB-lite"/>
    </source>
</evidence>
<proteinExistence type="predicted"/>
<organism evidence="2 3">
    <name type="scientific">Adineta steineri</name>
    <dbReference type="NCBI Taxonomy" id="433720"/>
    <lineage>
        <taxon>Eukaryota</taxon>
        <taxon>Metazoa</taxon>
        <taxon>Spiralia</taxon>
        <taxon>Gnathifera</taxon>
        <taxon>Rotifera</taxon>
        <taxon>Eurotatoria</taxon>
        <taxon>Bdelloidea</taxon>
        <taxon>Adinetida</taxon>
        <taxon>Adinetidae</taxon>
        <taxon>Adineta</taxon>
    </lineage>
</organism>
<name>A0A814YP92_9BILA</name>
<evidence type="ECO:0000313" key="2">
    <source>
        <dbReference type="EMBL" id="CAF1232412.1"/>
    </source>
</evidence>
<feature type="region of interest" description="Disordered" evidence="1">
    <location>
        <begin position="1"/>
        <end position="20"/>
    </location>
</feature>
<dbReference type="Proteomes" id="UP000663860">
    <property type="component" value="Unassembled WGS sequence"/>
</dbReference>
<protein>
    <submittedName>
        <fullName evidence="2">Uncharacterized protein</fullName>
    </submittedName>
</protein>
<reference evidence="2" key="1">
    <citation type="submission" date="2021-02" db="EMBL/GenBank/DDBJ databases">
        <authorList>
            <person name="Nowell W R."/>
        </authorList>
    </citation>
    <scope>NUCLEOTIDE SEQUENCE</scope>
</reference>
<comment type="caution">
    <text evidence="2">The sequence shown here is derived from an EMBL/GenBank/DDBJ whole genome shotgun (WGS) entry which is preliminary data.</text>
</comment>